<dbReference type="EC" id="2.7.1.94" evidence="23"/>
<comment type="catalytic activity">
    <reaction evidence="14">
        <text>1,2-di-(9Z-octadecenoyl)-sn-glycerol + ATP = 1,2-di-(9Z-octadecenoyl)-sn-glycero-3-phosphate + ADP + H(+)</text>
        <dbReference type="Rhea" id="RHEA:40327"/>
        <dbReference type="ChEBI" id="CHEBI:15378"/>
        <dbReference type="ChEBI" id="CHEBI:30616"/>
        <dbReference type="ChEBI" id="CHEBI:52333"/>
        <dbReference type="ChEBI" id="CHEBI:74546"/>
        <dbReference type="ChEBI" id="CHEBI:456216"/>
    </reaction>
    <physiologicalReaction direction="left-to-right" evidence="14">
        <dbReference type="Rhea" id="RHEA:40328"/>
    </physiologicalReaction>
</comment>
<evidence type="ECO:0000256" key="28">
    <source>
        <dbReference type="ARBA" id="ARBA00048663"/>
    </source>
</evidence>
<dbReference type="GO" id="GO:0004143">
    <property type="term" value="F:ATP-dependent diacylglycerol kinase activity"/>
    <property type="evidence" value="ECO:0007669"/>
    <property type="project" value="UniProtKB-EC"/>
</dbReference>
<dbReference type="OrthoDB" id="9979394at2759"/>
<evidence type="ECO:0000256" key="5">
    <source>
        <dbReference type="ARBA" id="ARBA00012133"/>
    </source>
</evidence>
<evidence type="ECO:0000256" key="22">
    <source>
        <dbReference type="ARBA" id="ARBA00026096"/>
    </source>
</evidence>
<comment type="catalytic activity">
    <reaction evidence="17">
        <text>1-(9Z-octadecenoyl)-sn-glycerol + ATP = 1-(9Z-octadecenoyl)-sn-glycero-3-phosphate + ADP + H(+)</text>
        <dbReference type="Rhea" id="RHEA:41079"/>
        <dbReference type="ChEBI" id="CHEBI:15378"/>
        <dbReference type="ChEBI" id="CHEBI:30616"/>
        <dbReference type="ChEBI" id="CHEBI:74544"/>
        <dbReference type="ChEBI" id="CHEBI:75757"/>
        <dbReference type="ChEBI" id="CHEBI:456216"/>
    </reaction>
    <physiologicalReaction direction="left-to-right" evidence="17">
        <dbReference type="Rhea" id="RHEA:41080"/>
    </physiologicalReaction>
</comment>
<evidence type="ECO:0000256" key="14">
    <source>
        <dbReference type="ARBA" id="ARBA00023371"/>
    </source>
</evidence>
<keyword evidence="10" id="KW-0067">ATP-binding</keyword>
<dbReference type="Pfam" id="PF00781">
    <property type="entry name" value="DAGK_cat"/>
    <property type="match status" value="1"/>
</dbReference>
<evidence type="ECO:0000256" key="27">
    <source>
        <dbReference type="ARBA" id="ARBA00048034"/>
    </source>
</evidence>
<dbReference type="RefSeq" id="XP_013393739.1">
    <property type="nucleotide sequence ID" value="XM_013538285.1"/>
</dbReference>
<dbReference type="EC" id="2.7.1.107" evidence="5"/>
<keyword evidence="31" id="KW-1185">Reference proteome</keyword>
<comment type="catalytic activity">
    <reaction evidence="27">
        <text>an N-acylsphing-4-enine + ATP = an N-acylsphing-4-enine 1-phosphate + ADP + H(+)</text>
        <dbReference type="Rhea" id="RHEA:17929"/>
        <dbReference type="ChEBI" id="CHEBI:15378"/>
        <dbReference type="ChEBI" id="CHEBI:30616"/>
        <dbReference type="ChEBI" id="CHEBI:52639"/>
        <dbReference type="ChEBI" id="CHEBI:57674"/>
        <dbReference type="ChEBI" id="CHEBI:456216"/>
        <dbReference type="EC" id="2.7.1.138"/>
    </reaction>
    <physiologicalReaction direction="left-to-right" evidence="27">
        <dbReference type="Rhea" id="RHEA:17930"/>
    </physiologicalReaction>
</comment>
<evidence type="ECO:0000256" key="8">
    <source>
        <dbReference type="ARBA" id="ARBA00022777"/>
    </source>
</evidence>
<dbReference type="GeneID" id="106161350"/>
<comment type="catalytic activity">
    <reaction evidence="26">
        <text>a 2-acylglycerol + ATP = a 2-acyl-sn-glycerol 3-phosphate + ADP + H(+)</text>
        <dbReference type="Rhea" id="RHEA:39847"/>
        <dbReference type="ChEBI" id="CHEBI:15378"/>
        <dbReference type="ChEBI" id="CHEBI:17389"/>
        <dbReference type="ChEBI" id="CHEBI:30616"/>
        <dbReference type="ChEBI" id="CHEBI:64982"/>
        <dbReference type="ChEBI" id="CHEBI:456216"/>
    </reaction>
    <physiologicalReaction direction="left-to-right" evidence="26">
        <dbReference type="Rhea" id="RHEA:39848"/>
    </physiologicalReaction>
</comment>
<dbReference type="PANTHER" id="PTHR12358:SF31">
    <property type="entry name" value="ACYLGLYCEROL KINASE, MITOCHONDRIAL"/>
    <property type="match status" value="1"/>
</dbReference>
<dbReference type="GO" id="GO:0047620">
    <property type="term" value="F:acylglycerol kinase activity"/>
    <property type="evidence" value="ECO:0007669"/>
    <property type="project" value="UniProtKB-EC"/>
</dbReference>
<protein>
    <recommendedName>
        <fullName evidence="24">Acylglycerol kinase, mitochondrial</fullName>
        <ecNumber evidence="5">2.7.1.107</ecNumber>
        <ecNumber evidence="22">2.7.1.138</ecNumber>
        <ecNumber evidence="23">2.7.1.94</ecNumber>
    </recommendedName>
    <alternativeName>
        <fullName evidence="25">Multiple substrate lipid kinase</fullName>
    </alternativeName>
</protein>
<evidence type="ECO:0000256" key="6">
    <source>
        <dbReference type="ARBA" id="ARBA00022679"/>
    </source>
</evidence>
<dbReference type="Proteomes" id="UP000085678">
    <property type="component" value="Unplaced"/>
</dbReference>
<evidence type="ECO:0000256" key="19">
    <source>
        <dbReference type="ARBA" id="ARBA00024556"/>
    </source>
</evidence>
<dbReference type="Pfam" id="PF19712">
    <property type="entry name" value="AGK_C"/>
    <property type="match status" value="1"/>
</dbReference>
<dbReference type="FunCoup" id="A0A1S3I8M5">
    <property type="interactions" value="1185"/>
</dbReference>
<name>A0A1S3I8M5_LINAN</name>
<evidence type="ECO:0000256" key="18">
    <source>
        <dbReference type="ARBA" id="ARBA00024512"/>
    </source>
</evidence>
<keyword evidence="13" id="KW-0472">Membrane</keyword>
<dbReference type="SUPFAM" id="SSF111331">
    <property type="entry name" value="NAD kinase/diacylglycerol kinase-like"/>
    <property type="match status" value="1"/>
</dbReference>
<comment type="cofactor">
    <cofactor evidence="1">
        <name>Mg(2+)</name>
        <dbReference type="ChEBI" id="CHEBI:18420"/>
    </cofactor>
</comment>
<dbReference type="GO" id="GO:0005524">
    <property type="term" value="F:ATP binding"/>
    <property type="evidence" value="ECO:0007669"/>
    <property type="project" value="UniProtKB-KW"/>
</dbReference>
<gene>
    <name evidence="32" type="primary">LOC106161350</name>
</gene>
<dbReference type="KEGG" id="lak:106161350"/>
<dbReference type="GO" id="GO:0046486">
    <property type="term" value="P:glycerolipid metabolic process"/>
    <property type="evidence" value="ECO:0007669"/>
    <property type="project" value="UniProtKB-UniPathway"/>
</dbReference>
<keyword evidence="9" id="KW-0999">Mitochondrion inner membrane</keyword>
<keyword evidence="7" id="KW-0547">Nucleotide-binding</keyword>
<dbReference type="EC" id="2.7.1.138" evidence="22"/>
<proteinExistence type="inferred from homology"/>
<dbReference type="UniPathway" id="UPA00230"/>
<evidence type="ECO:0000256" key="2">
    <source>
        <dbReference type="ARBA" id="ARBA00004569"/>
    </source>
</evidence>
<dbReference type="PANTHER" id="PTHR12358">
    <property type="entry name" value="SPHINGOSINE KINASE"/>
    <property type="match status" value="1"/>
</dbReference>
<evidence type="ECO:0000256" key="25">
    <source>
        <dbReference type="ARBA" id="ARBA00030553"/>
    </source>
</evidence>
<evidence type="ECO:0000256" key="20">
    <source>
        <dbReference type="ARBA" id="ARBA00024636"/>
    </source>
</evidence>
<evidence type="ECO:0000256" key="15">
    <source>
        <dbReference type="ARBA" id="ARBA00023411"/>
    </source>
</evidence>
<evidence type="ECO:0000256" key="13">
    <source>
        <dbReference type="ARBA" id="ARBA00023136"/>
    </source>
</evidence>
<dbReference type="Gene3D" id="3.40.50.10330">
    <property type="entry name" value="Probable inorganic polyphosphate/atp-NAD kinase, domain 1"/>
    <property type="match status" value="1"/>
</dbReference>
<comment type="catalytic activity">
    <reaction evidence="20">
        <text>1-hexadecanoyl-sn-glycerol + ATP = 1-hexadecanoyl-sn-glycero-3-phosphate + ADP + H(+)</text>
        <dbReference type="Rhea" id="RHEA:43308"/>
        <dbReference type="ChEBI" id="CHEBI:15378"/>
        <dbReference type="ChEBI" id="CHEBI:30616"/>
        <dbReference type="ChEBI" id="CHEBI:57518"/>
        <dbReference type="ChEBI" id="CHEBI:75542"/>
        <dbReference type="ChEBI" id="CHEBI:456216"/>
    </reaction>
    <physiologicalReaction direction="left-to-right" evidence="20">
        <dbReference type="Rhea" id="RHEA:43309"/>
    </physiologicalReaction>
</comment>
<dbReference type="STRING" id="7574.A0A1S3I8M5"/>
<comment type="catalytic activity">
    <reaction evidence="15">
        <text>a 1,2-diacyl-sn-glycerol + ATP = a 1,2-diacyl-sn-glycero-3-phosphate + ADP + H(+)</text>
        <dbReference type="Rhea" id="RHEA:10272"/>
        <dbReference type="ChEBI" id="CHEBI:15378"/>
        <dbReference type="ChEBI" id="CHEBI:17815"/>
        <dbReference type="ChEBI" id="CHEBI:30616"/>
        <dbReference type="ChEBI" id="CHEBI:58608"/>
        <dbReference type="ChEBI" id="CHEBI:456216"/>
        <dbReference type="EC" id="2.7.1.107"/>
    </reaction>
    <physiologicalReaction direction="left-to-right" evidence="15">
        <dbReference type="Rhea" id="RHEA:10273"/>
    </physiologicalReaction>
</comment>
<dbReference type="GO" id="GO:0046513">
    <property type="term" value="P:ceramide biosynthetic process"/>
    <property type="evidence" value="ECO:0007669"/>
    <property type="project" value="TreeGrafter"/>
</dbReference>
<keyword evidence="8" id="KW-0418">Kinase</keyword>
<evidence type="ECO:0000256" key="1">
    <source>
        <dbReference type="ARBA" id="ARBA00001946"/>
    </source>
</evidence>
<evidence type="ECO:0000256" key="21">
    <source>
        <dbReference type="ARBA" id="ARBA00025749"/>
    </source>
</evidence>
<evidence type="ECO:0000256" key="9">
    <source>
        <dbReference type="ARBA" id="ARBA00022792"/>
    </source>
</evidence>
<dbReference type="GO" id="GO:0005758">
    <property type="term" value="C:mitochondrial intermembrane space"/>
    <property type="evidence" value="ECO:0007669"/>
    <property type="project" value="UniProtKB-SubCell"/>
</dbReference>
<comment type="subcellular location">
    <subcellularLocation>
        <location evidence="3">Mitochondrion inner membrane</location>
        <topology evidence="3">Peripheral membrane protein</topology>
    </subcellularLocation>
    <subcellularLocation>
        <location evidence="2">Mitochondrion intermembrane space</location>
    </subcellularLocation>
</comment>
<keyword evidence="11" id="KW-0443">Lipid metabolism</keyword>
<reference evidence="32" key="1">
    <citation type="submission" date="2025-08" db="UniProtKB">
        <authorList>
            <consortium name="RefSeq"/>
        </authorList>
    </citation>
    <scope>IDENTIFICATION</scope>
    <source>
        <tissue evidence="32">Gonads</tissue>
    </source>
</reference>
<dbReference type="SMART" id="SM00046">
    <property type="entry name" value="DAGKc"/>
    <property type="match status" value="1"/>
</dbReference>
<evidence type="ECO:0000256" key="3">
    <source>
        <dbReference type="ARBA" id="ARBA00004637"/>
    </source>
</evidence>
<dbReference type="AlphaFoldDB" id="A0A1S3I8M5"/>
<evidence type="ECO:0000256" key="23">
    <source>
        <dbReference type="ARBA" id="ARBA00026098"/>
    </source>
</evidence>
<keyword evidence="12" id="KW-0496">Mitochondrion</keyword>
<evidence type="ECO:0000259" key="30">
    <source>
        <dbReference type="PROSITE" id="PS50146"/>
    </source>
</evidence>
<comment type="catalytic activity">
    <reaction evidence="18">
        <text>a 1-acyl-sn-glycerol + ATP = a 1-acyl-sn-glycero-3-phosphate + ADP + H(+)</text>
        <dbReference type="Rhea" id="RHEA:33747"/>
        <dbReference type="ChEBI" id="CHEBI:15378"/>
        <dbReference type="ChEBI" id="CHEBI:30616"/>
        <dbReference type="ChEBI" id="CHEBI:57970"/>
        <dbReference type="ChEBI" id="CHEBI:64683"/>
        <dbReference type="ChEBI" id="CHEBI:456216"/>
    </reaction>
    <physiologicalReaction direction="left-to-right" evidence="18">
        <dbReference type="Rhea" id="RHEA:33748"/>
    </physiologicalReaction>
</comment>
<comment type="catalytic activity">
    <reaction evidence="19">
        <text>2-(5Z,8Z,11Z,14Z-eicosatetraenoyl)-glycerol + ATP = 2-(5Z,8Z,11Z,14Z-eicosatetraenoyl)-sn-glycero-3-phosphate + ADP + H(+)</text>
        <dbReference type="Rhea" id="RHEA:43316"/>
        <dbReference type="ChEBI" id="CHEBI:15378"/>
        <dbReference type="ChEBI" id="CHEBI:30616"/>
        <dbReference type="ChEBI" id="CHEBI:52392"/>
        <dbReference type="ChEBI" id="CHEBI:78209"/>
        <dbReference type="ChEBI" id="CHEBI:456216"/>
    </reaction>
    <physiologicalReaction direction="left-to-right" evidence="19">
        <dbReference type="Rhea" id="RHEA:43317"/>
    </physiologicalReaction>
</comment>
<evidence type="ECO:0000256" key="26">
    <source>
        <dbReference type="ARBA" id="ARBA00044480"/>
    </source>
</evidence>
<dbReference type="GO" id="GO:0015031">
    <property type="term" value="P:protein transport"/>
    <property type="evidence" value="ECO:0007669"/>
    <property type="project" value="UniProtKB-KW"/>
</dbReference>
<feature type="domain" description="DAGKc" evidence="30">
    <location>
        <begin position="58"/>
        <end position="201"/>
    </location>
</feature>
<keyword evidence="6" id="KW-0808">Transferase</keyword>
<sequence>MAKVVKKLQDNWKKLVLFSGASAYGVKYATNKYEELDIRRQYCKKAQAYGQQCLYPNENPRKVTVFLNPAANNRKCTQLFDKNAAPLFHLAGLDVTVIKTEREGQAKAYMDVIGLEDTDAIVVAGGDGTVAEVMTGLLRRKDQDFVKRISIGILPLGETNSLARSIFSDTASQVRWICESALAVVEGLKRPIDLMAITGNEGKTVYAASSIQWSHFRDAETTKSKYWYFGPLKHRWTYVWATVKKWPPELKARLSYILPCSGCSKCETPPPPEEKKQRGWLSFLLPPPKKKEPVKDYAHIINEECGVEHKLDVNTSELTVLSSNLLEKQLS</sequence>
<dbReference type="GO" id="GO:0001729">
    <property type="term" value="F:ceramide kinase activity"/>
    <property type="evidence" value="ECO:0007669"/>
    <property type="project" value="UniProtKB-EC"/>
</dbReference>
<dbReference type="GO" id="GO:0046512">
    <property type="term" value="P:sphingosine biosynthetic process"/>
    <property type="evidence" value="ECO:0007669"/>
    <property type="project" value="TreeGrafter"/>
</dbReference>
<dbReference type="InParanoid" id="A0A1S3I8M5"/>
<comment type="pathway">
    <text evidence="4">Lipid metabolism; glycerolipid metabolism.</text>
</comment>
<accession>A0A1S3I8M5</accession>
<evidence type="ECO:0000256" key="24">
    <source>
        <dbReference type="ARBA" id="ARBA00026142"/>
    </source>
</evidence>
<comment type="similarity">
    <text evidence="21">Belongs to the AGK family.</text>
</comment>
<dbReference type="InterPro" id="IPR017438">
    <property type="entry name" value="ATP-NAD_kinase_N"/>
</dbReference>
<evidence type="ECO:0000256" key="10">
    <source>
        <dbReference type="ARBA" id="ARBA00022840"/>
    </source>
</evidence>
<dbReference type="InterPro" id="IPR016064">
    <property type="entry name" value="NAD/diacylglycerol_kinase_sf"/>
</dbReference>
<dbReference type="InterPro" id="IPR001206">
    <property type="entry name" value="Diacylglycerol_kinase_cat_dom"/>
</dbReference>
<dbReference type="InterPro" id="IPR050187">
    <property type="entry name" value="Lipid_Phosphate_FormReg"/>
</dbReference>
<evidence type="ECO:0000256" key="29">
    <source>
        <dbReference type="ARBA" id="ARBA00048876"/>
    </source>
</evidence>
<organism evidence="31 32">
    <name type="scientific">Lingula anatina</name>
    <name type="common">Brachiopod</name>
    <name type="synonym">Lingula unguis</name>
    <dbReference type="NCBI Taxonomy" id="7574"/>
    <lineage>
        <taxon>Eukaryota</taxon>
        <taxon>Metazoa</taxon>
        <taxon>Spiralia</taxon>
        <taxon>Lophotrochozoa</taxon>
        <taxon>Brachiopoda</taxon>
        <taxon>Linguliformea</taxon>
        <taxon>Lingulata</taxon>
        <taxon>Lingulida</taxon>
        <taxon>Linguloidea</taxon>
        <taxon>Lingulidae</taxon>
        <taxon>Lingula</taxon>
    </lineage>
</organism>
<dbReference type="InterPro" id="IPR045579">
    <property type="entry name" value="AGK_C"/>
</dbReference>
<evidence type="ECO:0000256" key="17">
    <source>
        <dbReference type="ARBA" id="ARBA00024505"/>
    </source>
</evidence>
<evidence type="ECO:0000256" key="16">
    <source>
        <dbReference type="ARBA" id="ARBA00024483"/>
    </source>
</evidence>
<dbReference type="PROSITE" id="PS50146">
    <property type="entry name" value="DAGK"/>
    <property type="match status" value="1"/>
</dbReference>
<evidence type="ECO:0000256" key="4">
    <source>
        <dbReference type="ARBA" id="ARBA00005175"/>
    </source>
</evidence>
<comment type="catalytic activity">
    <reaction evidence="28">
        <text>a monoacylglycerol + ATP = a monoacyl-sn-glycero-3-phosphate + ADP + H(+)</text>
        <dbReference type="Rhea" id="RHEA:19293"/>
        <dbReference type="ChEBI" id="CHEBI:15378"/>
        <dbReference type="ChEBI" id="CHEBI:17408"/>
        <dbReference type="ChEBI" id="CHEBI:30616"/>
        <dbReference type="ChEBI" id="CHEBI:77589"/>
        <dbReference type="ChEBI" id="CHEBI:456216"/>
        <dbReference type="EC" id="2.7.1.94"/>
    </reaction>
    <physiologicalReaction direction="left-to-right" evidence="28">
        <dbReference type="Rhea" id="RHEA:19294"/>
    </physiologicalReaction>
</comment>
<evidence type="ECO:0000313" key="32">
    <source>
        <dbReference type="RefSeq" id="XP_013393739.1"/>
    </source>
</evidence>
<evidence type="ECO:0000256" key="12">
    <source>
        <dbReference type="ARBA" id="ARBA00023128"/>
    </source>
</evidence>
<evidence type="ECO:0000313" key="31">
    <source>
        <dbReference type="Proteomes" id="UP000085678"/>
    </source>
</evidence>
<evidence type="ECO:0000256" key="11">
    <source>
        <dbReference type="ARBA" id="ARBA00023098"/>
    </source>
</evidence>
<comment type="catalytic activity">
    <reaction evidence="16">
        <text>1-(5Z,8Z,11Z,14Z-eicosatetraenoyl)-sn-glycerol + ATP = 1-(5Z,8Z,11Z,14Z-eicosatetraenoyl)-sn-glycero-3-phosphate + ADP + H(+)</text>
        <dbReference type="Rhea" id="RHEA:43328"/>
        <dbReference type="ChEBI" id="CHEBI:15378"/>
        <dbReference type="ChEBI" id="CHEBI:30616"/>
        <dbReference type="ChEBI" id="CHEBI:34071"/>
        <dbReference type="ChEBI" id="CHEBI:74938"/>
        <dbReference type="ChEBI" id="CHEBI:456216"/>
    </reaction>
    <physiologicalReaction direction="left-to-right" evidence="16">
        <dbReference type="Rhea" id="RHEA:43329"/>
    </physiologicalReaction>
</comment>
<dbReference type="GO" id="GO:0005743">
    <property type="term" value="C:mitochondrial inner membrane"/>
    <property type="evidence" value="ECO:0007669"/>
    <property type="project" value="UniProtKB-SubCell"/>
</dbReference>
<evidence type="ECO:0000256" key="7">
    <source>
        <dbReference type="ARBA" id="ARBA00022741"/>
    </source>
</evidence>
<comment type="catalytic activity">
    <reaction evidence="29">
        <text>N-(hexanoyl)sphing-4-enine + ATP = N-hexanoylsphing-4-enine 1-phosphate + ADP + H(+)</text>
        <dbReference type="Rhea" id="RHEA:43312"/>
        <dbReference type="ChEBI" id="CHEBI:15378"/>
        <dbReference type="ChEBI" id="CHEBI:30616"/>
        <dbReference type="ChEBI" id="CHEBI:63867"/>
        <dbReference type="ChEBI" id="CHEBI:82959"/>
        <dbReference type="ChEBI" id="CHEBI:456216"/>
    </reaction>
    <physiologicalReaction direction="left-to-right" evidence="29">
        <dbReference type="Rhea" id="RHEA:43313"/>
    </physiologicalReaction>
</comment>